<evidence type="ECO:0000313" key="3">
    <source>
        <dbReference type="Proteomes" id="UP000465302"/>
    </source>
</evidence>
<evidence type="ECO:0000313" key="2">
    <source>
        <dbReference type="EMBL" id="GFG52494.1"/>
    </source>
</evidence>
<sequence>MTAMLTGLRRMLSRKVSVEAIIETAMWLSIPYLLIGIVFTFVNVDDVARIETAWETRLPAGADLAAFGATTVLWPFLLLGHEICMA</sequence>
<comment type="caution">
    <text evidence="2">The sequence shown here is derived from an EMBL/GenBank/DDBJ whole genome shotgun (WGS) entry which is preliminary data.</text>
</comment>
<gene>
    <name evidence="2" type="ORF">MAGR_39350</name>
</gene>
<organism evidence="2 3">
    <name type="scientific">Mycolicibacterium agri</name>
    <name type="common">Mycobacterium agri</name>
    <dbReference type="NCBI Taxonomy" id="36811"/>
    <lineage>
        <taxon>Bacteria</taxon>
        <taxon>Bacillati</taxon>
        <taxon>Actinomycetota</taxon>
        <taxon>Actinomycetes</taxon>
        <taxon>Mycobacteriales</taxon>
        <taxon>Mycobacteriaceae</taxon>
        <taxon>Mycolicibacterium</taxon>
    </lineage>
</organism>
<protein>
    <submittedName>
        <fullName evidence="2">Uncharacterized protein</fullName>
    </submittedName>
</protein>
<keyword evidence="1" id="KW-0472">Membrane</keyword>
<dbReference type="Proteomes" id="UP000465302">
    <property type="component" value="Unassembled WGS sequence"/>
</dbReference>
<evidence type="ECO:0000256" key="1">
    <source>
        <dbReference type="SAM" id="Phobius"/>
    </source>
</evidence>
<dbReference type="AlphaFoldDB" id="A0A7I9W463"/>
<proteinExistence type="predicted"/>
<feature type="transmembrane region" description="Helical" evidence="1">
    <location>
        <begin position="21"/>
        <end position="44"/>
    </location>
</feature>
<feature type="transmembrane region" description="Helical" evidence="1">
    <location>
        <begin position="64"/>
        <end position="84"/>
    </location>
</feature>
<name>A0A7I9W463_MYCAG</name>
<reference evidence="2 3" key="1">
    <citation type="journal article" date="2019" name="Emerg. Microbes Infect.">
        <title>Comprehensive subspecies identification of 175 nontuberculous mycobacteria species based on 7547 genomic profiles.</title>
        <authorList>
            <person name="Matsumoto Y."/>
            <person name="Kinjo T."/>
            <person name="Motooka D."/>
            <person name="Nabeya D."/>
            <person name="Jung N."/>
            <person name="Uechi K."/>
            <person name="Horii T."/>
            <person name="Iida T."/>
            <person name="Fujita J."/>
            <person name="Nakamura S."/>
        </authorList>
    </citation>
    <scope>NUCLEOTIDE SEQUENCE [LARGE SCALE GENOMIC DNA]</scope>
    <source>
        <strain evidence="2 3">JCM 6377</strain>
    </source>
</reference>
<keyword evidence="1" id="KW-1133">Transmembrane helix</keyword>
<accession>A0A7I9W463</accession>
<dbReference type="EMBL" id="BLKS01000001">
    <property type="protein sequence ID" value="GFG52494.1"/>
    <property type="molecule type" value="Genomic_DNA"/>
</dbReference>
<keyword evidence="1" id="KW-0812">Transmembrane</keyword>